<organism evidence="2 3">
    <name type="scientific">Herbaspirillum frisingense</name>
    <dbReference type="NCBI Taxonomy" id="92645"/>
    <lineage>
        <taxon>Bacteria</taxon>
        <taxon>Pseudomonadati</taxon>
        <taxon>Pseudomonadota</taxon>
        <taxon>Betaproteobacteria</taxon>
        <taxon>Burkholderiales</taxon>
        <taxon>Oxalobacteraceae</taxon>
        <taxon>Herbaspirillum</taxon>
    </lineage>
</organism>
<dbReference type="InterPro" id="IPR036188">
    <property type="entry name" value="FAD/NAD-bd_sf"/>
</dbReference>
<evidence type="ECO:0000313" key="3">
    <source>
        <dbReference type="Proteomes" id="UP001260715"/>
    </source>
</evidence>
<dbReference type="InterPro" id="IPR053212">
    <property type="entry name" value="DHP_3-monooxygenase"/>
</dbReference>
<sequence length="395" mass="43076">MSTSLPSSSAVSSASPSRPRHAIIIGGSLGGLFAGTMLRQIGWDVDICERSASDLDSRGGGIVLQPEVLEVFRRIGVDIRRQALGVPSINRVVLDKDGSVRVRRPAPQTQTSWSLIYSTLKSVFGSEHYHQGRVLSHVEQDPDSARVTACFEDGSRASGDLLIGADGGDSRVRSQFWPAQRPGYAGYLAWRGLLPEADMPATTRAVLHGDFGFANHTGSHILGYLVPGEGNSIWPEQRLYNWVWYRVASEAMLEQVMLDRDGRQRAYSVPEGLLAPRWRQHLREEAPQLLPPPFRDAVLATDAPFVQAIRDLAVEQMVSGRVLILGDAASIPRPHTAASTLKAAANALSLADALQASRDDIDAALARWEPRQVALGQQLLRQGVEAGQLLLFHHP</sequence>
<accession>A0ABU1PA92</accession>
<dbReference type="SUPFAM" id="SSF51905">
    <property type="entry name" value="FAD/NAD(P)-binding domain"/>
    <property type="match status" value="1"/>
</dbReference>
<keyword evidence="3" id="KW-1185">Reference proteome</keyword>
<comment type="caution">
    <text evidence="2">The sequence shown here is derived from an EMBL/GenBank/DDBJ whole genome shotgun (WGS) entry which is preliminary data.</text>
</comment>
<reference evidence="2 3" key="1">
    <citation type="submission" date="2023-07" db="EMBL/GenBank/DDBJ databases">
        <title>Sorghum-associated microbial communities from plants grown in Nebraska, USA.</title>
        <authorList>
            <person name="Schachtman D."/>
        </authorList>
    </citation>
    <scope>NUCLEOTIDE SEQUENCE [LARGE SCALE GENOMIC DNA]</scope>
    <source>
        <strain evidence="2 3">596</strain>
    </source>
</reference>
<evidence type="ECO:0000259" key="1">
    <source>
        <dbReference type="Pfam" id="PF22607"/>
    </source>
</evidence>
<proteinExistence type="predicted"/>
<name>A0ABU1PA92_9BURK</name>
<protein>
    <submittedName>
        <fullName evidence="2">2-polyprenyl-6-methoxyphenol hydroxylase-like FAD-dependent oxidoreductase</fullName>
    </submittedName>
</protein>
<evidence type="ECO:0000313" key="2">
    <source>
        <dbReference type="EMBL" id="MDR6582831.1"/>
    </source>
</evidence>
<dbReference type="Proteomes" id="UP001260715">
    <property type="component" value="Unassembled WGS sequence"/>
</dbReference>
<dbReference type="EMBL" id="JAVDSJ010000001">
    <property type="protein sequence ID" value="MDR6582831.1"/>
    <property type="molecule type" value="Genomic_DNA"/>
</dbReference>
<dbReference type="PANTHER" id="PTHR47469">
    <property type="entry name" value="MONOOXYGENASE-LIKE"/>
    <property type="match status" value="1"/>
</dbReference>
<dbReference type="SUPFAM" id="SSF54373">
    <property type="entry name" value="FAD-linked reductases, C-terminal domain"/>
    <property type="match status" value="1"/>
</dbReference>
<dbReference type="PRINTS" id="PR00420">
    <property type="entry name" value="RNGMNOXGNASE"/>
</dbReference>
<dbReference type="Gene3D" id="3.50.50.60">
    <property type="entry name" value="FAD/NAD(P)-binding domain"/>
    <property type="match status" value="2"/>
</dbReference>
<dbReference type="InterPro" id="IPR054707">
    <property type="entry name" value="DhpH_subs-bd"/>
</dbReference>
<feature type="domain" description="2,6-dihydroxypyridine 3-monooxygenase substrate binding" evidence="1">
    <location>
        <begin position="184"/>
        <end position="311"/>
    </location>
</feature>
<gene>
    <name evidence="2" type="ORF">J2W50_001006</name>
</gene>
<dbReference type="PANTHER" id="PTHR47469:SF2">
    <property type="entry name" value="OS06G0597600 PROTEIN"/>
    <property type="match status" value="1"/>
</dbReference>
<dbReference type="NCBIfam" id="NF005566">
    <property type="entry name" value="PRK07236.1"/>
    <property type="match status" value="1"/>
</dbReference>
<dbReference type="RefSeq" id="WP_233207541.1">
    <property type="nucleotide sequence ID" value="NZ_JAVDSJ010000001.1"/>
</dbReference>
<dbReference type="Pfam" id="PF22607">
    <property type="entry name" value="FAD_binding-like"/>
    <property type="match status" value="1"/>
</dbReference>